<evidence type="ECO:0000313" key="4">
    <source>
        <dbReference type="Proteomes" id="UP001058461"/>
    </source>
</evidence>
<sequence>MKPLSRLIAGIALGVSALTAMPSWADSFPSKPIKVIVPFAAGGQGDVMARLIIKTIEEKQLLSQPIAVINVPGGGGTIGVRQAHKADADGHTLLYLHQTLMTTELQGKLKFDYRAFTPVAETNNTCLVTATGSESGIDSADSWIAQAKADPKKIKDATLLGSAAHFTTAMISKAADMQVGLVNVGGGSDRIASLLGNHTQTAVLVAAPIAANPGLKGLIYYGEERNPQLPQTPTAKELGYDVISCLNNVWWAPGNTPTEAVSVLQNAFAAALEDPELIAAIEQKGDTAKLVVGDALDARLADIYARLKAAAADL</sequence>
<comment type="similarity">
    <text evidence="1">Belongs to the UPF0065 (bug) family.</text>
</comment>
<dbReference type="PIRSF" id="PIRSF017082">
    <property type="entry name" value="YflP"/>
    <property type="match status" value="1"/>
</dbReference>
<dbReference type="InterPro" id="IPR005064">
    <property type="entry name" value="BUG"/>
</dbReference>
<name>A0ABY5HJN5_9GAMM</name>
<accession>A0ABY5HJN5</accession>
<keyword evidence="2" id="KW-0732">Signal</keyword>
<dbReference type="PANTHER" id="PTHR42928">
    <property type="entry name" value="TRICARBOXYLATE-BINDING PROTEIN"/>
    <property type="match status" value="1"/>
</dbReference>
<evidence type="ECO:0000256" key="2">
    <source>
        <dbReference type="SAM" id="SignalP"/>
    </source>
</evidence>
<dbReference type="Gene3D" id="3.40.190.150">
    <property type="entry name" value="Bordetella uptake gene, domain 1"/>
    <property type="match status" value="1"/>
</dbReference>
<dbReference type="EMBL" id="CP073347">
    <property type="protein sequence ID" value="UTW12601.1"/>
    <property type="molecule type" value="Genomic_DNA"/>
</dbReference>
<evidence type="ECO:0000313" key="3">
    <source>
        <dbReference type="EMBL" id="UTW12601.1"/>
    </source>
</evidence>
<dbReference type="CDD" id="cd07012">
    <property type="entry name" value="PBP2_Bug_TTT"/>
    <property type="match status" value="1"/>
</dbReference>
<dbReference type="RefSeq" id="WP_255854703.1">
    <property type="nucleotide sequence ID" value="NZ_CP073347.1"/>
</dbReference>
<protein>
    <submittedName>
        <fullName evidence="3">Tripartite tricarboxylate transporter substrate binding protein</fullName>
    </submittedName>
</protein>
<dbReference type="PANTHER" id="PTHR42928:SF5">
    <property type="entry name" value="BLR1237 PROTEIN"/>
    <property type="match status" value="1"/>
</dbReference>
<keyword evidence="4" id="KW-1185">Reference proteome</keyword>
<gene>
    <name evidence="3" type="ORF">KDW95_02645</name>
</gene>
<dbReference type="InterPro" id="IPR042100">
    <property type="entry name" value="Bug_dom1"/>
</dbReference>
<proteinExistence type="inferred from homology"/>
<feature type="chain" id="PRO_5046250395" evidence="2">
    <location>
        <begin position="26"/>
        <end position="314"/>
    </location>
</feature>
<feature type="signal peptide" evidence="2">
    <location>
        <begin position="1"/>
        <end position="25"/>
    </location>
</feature>
<reference evidence="3" key="1">
    <citation type="submission" date="2021-04" db="EMBL/GenBank/DDBJ databases">
        <title>Oceanospirillales bacteria with DddD are important DMSP degraders in coastal seawater.</title>
        <authorList>
            <person name="Liu J."/>
        </authorList>
    </citation>
    <scope>NUCLEOTIDE SEQUENCE</scope>
    <source>
        <strain evidence="3">D13-1</strain>
    </source>
</reference>
<dbReference type="Proteomes" id="UP001058461">
    <property type="component" value="Chromosome"/>
</dbReference>
<dbReference type="Pfam" id="PF03401">
    <property type="entry name" value="TctC"/>
    <property type="match status" value="1"/>
</dbReference>
<organism evidence="3 4">
    <name type="scientific">Marinobacterium rhizophilum</name>
    <dbReference type="NCBI Taxonomy" id="420402"/>
    <lineage>
        <taxon>Bacteria</taxon>
        <taxon>Pseudomonadati</taxon>
        <taxon>Pseudomonadota</taxon>
        <taxon>Gammaproteobacteria</taxon>
        <taxon>Oceanospirillales</taxon>
        <taxon>Oceanospirillaceae</taxon>
        <taxon>Marinobacterium</taxon>
    </lineage>
</organism>
<evidence type="ECO:0000256" key="1">
    <source>
        <dbReference type="ARBA" id="ARBA00006987"/>
    </source>
</evidence>
<dbReference type="Gene3D" id="3.40.190.10">
    <property type="entry name" value="Periplasmic binding protein-like II"/>
    <property type="match status" value="1"/>
</dbReference>